<evidence type="ECO:0000313" key="6">
    <source>
        <dbReference type="EMBL" id="CAD5125379.1"/>
    </source>
</evidence>
<organism evidence="6 7">
    <name type="scientific">Dimorphilus gyrociliatus</name>
    <dbReference type="NCBI Taxonomy" id="2664684"/>
    <lineage>
        <taxon>Eukaryota</taxon>
        <taxon>Metazoa</taxon>
        <taxon>Spiralia</taxon>
        <taxon>Lophotrochozoa</taxon>
        <taxon>Annelida</taxon>
        <taxon>Polychaeta</taxon>
        <taxon>Polychaeta incertae sedis</taxon>
        <taxon>Dinophilidae</taxon>
        <taxon>Dimorphilus</taxon>
    </lineage>
</organism>
<dbReference type="OrthoDB" id="2121828at2759"/>
<dbReference type="InterPro" id="IPR045087">
    <property type="entry name" value="Cu-oxidase_fam"/>
</dbReference>
<dbReference type="PANTHER" id="PTHR11709:SF394">
    <property type="entry name" value="FI03373P-RELATED"/>
    <property type="match status" value="1"/>
</dbReference>
<protein>
    <submittedName>
        <fullName evidence="6">DgyrCDS13616</fullName>
    </submittedName>
</protein>
<dbReference type="GO" id="GO:0005507">
    <property type="term" value="F:copper ion binding"/>
    <property type="evidence" value="ECO:0007669"/>
    <property type="project" value="InterPro"/>
</dbReference>
<keyword evidence="7" id="KW-1185">Reference proteome</keyword>
<keyword evidence="4" id="KW-0186">Copper</keyword>
<evidence type="ECO:0000259" key="5">
    <source>
        <dbReference type="Pfam" id="PF07732"/>
    </source>
</evidence>
<keyword evidence="3" id="KW-0560">Oxidoreductase</keyword>
<dbReference type="Pfam" id="PF07732">
    <property type="entry name" value="Cu-oxidase_3"/>
    <property type="match status" value="1"/>
</dbReference>
<sequence>MMCESLQEESGLYPVRLTKNKRWETRLKNCTIMQFEPPSNLITGVGKQETVFVANGQIPGPTIIVYEDQQIVVKVRNQLIDSAVTIHWHGIYQRGTPFMDGSSRISHCPILPQQQFSYRFIASPKGTHFWHVDSPSLKITYQAFLKHN</sequence>
<evidence type="ECO:0000256" key="1">
    <source>
        <dbReference type="ARBA" id="ARBA00010609"/>
    </source>
</evidence>
<dbReference type="Gene3D" id="2.60.40.420">
    <property type="entry name" value="Cupredoxins - blue copper proteins"/>
    <property type="match status" value="1"/>
</dbReference>
<dbReference type="InterPro" id="IPR008972">
    <property type="entry name" value="Cupredoxin"/>
</dbReference>
<feature type="domain" description="Plastocyanin-like" evidence="5">
    <location>
        <begin position="46"/>
        <end position="134"/>
    </location>
</feature>
<keyword evidence="2" id="KW-0479">Metal-binding</keyword>
<evidence type="ECO:0000256" key="2">
    <source>
        <dbReference type="ARBA" id="ARBA00022723"/>
    </source>
</evidence>
<dbReference type="PANTHER" id="PTHR11709">
    <property type="entry name" value="MULTI-COPPER OXIDASE"/>
    <property type="match status" value="1"/>
</dbReference>
<dbReference type="GO" id="GO:0016491">
    <property type="term" value="F:oxidoreductase activity"/>
    <property type="evidence" value="ECO:0007669"/>
    <property type="project" value="UniProtKB-KW"/>
</dbReference>
<dbReference type="SUPFAM" id="SSF49503">
    <property type="entry name" value="Cupredoxins"/>
    <property type="match status" value="1"/>
</dbReference>
<accession>A0A7I8WB70</accession>
<name>A0A7I8WB70_9ANNE</name>
<evidence type="ECO:0000313" key="7">
    <source>
        <dbReference type="Proteomes" id="UP000549394"/>
    </source>
</evidence>
<dbReference type="GO" id="GO:0005886">
    <property type="term" value="C:plasma membrane"/>
    <property type="evidence" value="ECO:0007669"/>
    <property type="project" value="TreeGrafter"/>
</dbReference>
<comment type="caution">
    <text evidence="6">The sequence shown here is derived from an EMBL/GenBank/DDBJ whole genome shotgun (WGS) entry which is preliminary data.</text>
</comment>
<proteinExistence type="inferred from homology"/>
<dbReference type="AlphaFoldDB" id="A0A7I8WB70"/>
<reference evidence="6 7" key="1">
    <citation type="submission" date="2020-08" db="EMBL/GenBank/DDBJ databases">
        <authorList>
            <person name="Hejnol A."/>
        </authorList>
    </citation>
    <scope>NUCLEOTIDE SEQUENCE [LARGE SCALE GENOMIC DNA]</scope>
</reference>
<comment type="similarity">
    <text evidence="1">Belongs to the multicopper oxidase family.</text>
</comment>
<evidence type="ECO:0000256" key="4">
    <source>
        <dbReference type="ARBA" id="ARBA00023008"/>
    </source>
</evidence>
<dbReference type="InterPro" id="IPR011707">
    <property type="entry name" value="Cu-oxidase-like_N"/>
</dbReference>
<evidence type="ECO:0000256" key="3">
    <source>
        <dbReference type="ARBA" id="ARBA00023002"/>
    </source>
</evidence>
<dbReference type="GO" id="GO:0006826">
    <property type="term" value="P:iron ion transport"/>
    <property type="evidence" value="ECO:0007669"/>
    <property type="project" value="TreeGrafter"/>
</dbReference>
<gene>
    <name evidence="6" type="ORF">DGYR_LOCUS12757</name>
</gene>
<dbReference type="Proteomes" id="UP000549394">
    <property type="component" value="Unassembled WGS sequence"/>
</dbReference>
<dbReference type="EMBL" id="CAJFCJ010000026">
    <property type="protein sequence ID" value="CAD5125379.1"/>
    <property type="molecule type" value="Genomic_DNA"/>
</dbReference>